<dbReference type="InterPro" id="IPR012334">
    <property type="entry name" value="Pectin_lyas_fold"/>
</dbReference>
<dbReference type="Proteomes" id="UP001438707">
    <property type="component" value="Unassembled WGS sequence"/>
</dbReference>
<evidence type="ECO:0000259" key="1">
    <source>
        <dbReference type="Pfam" id="PF13229"/>
    </source>
</evidence>
<proteinExistence type="predicted"/>
<dbReference type="InterPro" id="IPR011050">
    <property type="entry name" value="Pectin_lyase_fold/virulence"/>
</dbReference>
<comment type="caution">
    <text evidence="2">The sequence shown here is derived from an EMBL/GenBank/DDBJ whole genome shotgun (WGS) entry which is preliminary data.</text>
</comment>
<keyword evidence="3" id="KW-1185">Reference proteome</keyword>
<organism evidence="2 3">
    <name type="scientific">Apatococcus lobatus</name>
    <dbReference type="NCBI Taxonomy" id="904363"/>
    <lineage>
        <taxon>Eukaryota</taxon>
        <taxon>Viridiplantae</taxon>
        <taxon>Chlorophyta</taxon>
        <taxon>core chlorophytes</taxon>
        <taxon>Trebouxiophyceae</taxon>
        <taxon>Chlorellales</taxon>
        <taxon>Chlorellaceae</taxon>
        <taxon>Apatococcus</taxon>
    </lineage>
</organism>
<evidence type="ECO:0000313" key="2">
    <source>
        <dbReference type="EMBL" id="KAK9845119.1"/>
    </source>
</evidence>
<dbReference type="Pfam" id="PF13229">
    <property type="entry name" value="Beta_helix"/>
    <property type="match status" value="1"/>
</dbReference>
<sequence>MSTYDAGVTWSPPDPFFDLAAGPQVTCYSEEQKQQQREAGRKLGEDVKRAIADKQSLLEIPRGIYRLSDEPLQIQGSENFTIRGPGSELIVDGIGTCPTVARVLWNTNFVLEGAPGDPLLLDSDPVPYTQGKILSYDEKALTVEAELLEGYKPPTDNGGIKLFTPEGVMLPHTQDVTQGFEDLGGGRFKVKLNHFSFGRTLPTTLDVFQPGNLICIAQPGAGAGIEIRYNHGVRFTDVMCCNGLMWAMGEQGNDVYERFQGCRRPHTSRLIGGGMPLQTFWGGSLTWVDSEVGHNFDDIVDINVPANFAFKQTGPREFFVQDVDGNSLKPGQELTCYSYPHLKWLGKVHIVDIAEERDEEAIKYFNENLAPEMGILPGSTSRRATVDNDIDIGKVAFVDIGWKPSSMRFVNSWFHDGLADGIALKGAREVVVENCLVERCDLLGISVGFDPYWWEGCPSHNIAFRGNTVVDCPFSPNCDRPAINVSAGGEHADACHLVQNNVDISRNLIIGGLGSAIRVRLAETITIADNVIVHQPEKDQGPAAIFADHVRETRICNNTFMHFPRDTWQVPIATGAFTDPSAVQAFSNRCRDPDAPLPDMPWQYHLHSDPAVTREGEGWDETGPGTYPNSSCWTCNAGAVISFDFKGTEVAVRGARGIACQHRISLTNTGRCAEGGQGSYMTVAGFLVMDEARQCS</sequence>
<dbReference type="EMBL" id="JALJOS010000001">
    <property type="protein sequence ID" value="KAK9845119.1"/>
    <property type="molecule type" value="Genomic_DNA"/>
</dbReference>
<dbReference type="AlphaFoldDB" id="A0AAW1SGR8"/>
<accession>A0AAW1SGR8</accession>
<name>A0AAW1SGR8_9CHLO</name>
<dbReference type="Gene3D" id="2.160.20.10">
    <property type="entry name" value="Single-stranded right-handed beta-helix, Pectin lyase-like"/>
    <property type="match status" value="1"/>
</dbReference>
<dbReference type="SUPFAM" id="SSF51126">
    <property type="entry name" value="Pectin lyase-like"/>
    <property type="match status" value="1"/>
</dbReference>
<gene>
    <name evidence="2" type="ORF">WJX74_010776</name>
</gene>
<feature type="domain" description="Right handed beta helix" evidence="1">
    <location>
        <begin position="405"/>
        <end position="532"/>
    </location>
</feature>
<dbReference type="InterPro" id="IPR039448">
    <property type="entry name" value="Beta_helix"/>
</dbReference>
<evidence type="ECO:0000313" key="3">
    <source>
        <dbReference type="Proteomes" id="UP001438707"/>
    </source>
</evidence>
<protein>
    <recommendedName>
        <fullName evidence="1">Right handed beta helix domain-containing protein</fullName>
    </recommendedName>
</protein>
<reference evidence="2 3" key="1">
    <citation type="journal article" date="2024" name="Nat. Commun.">
        <title>Phylogenomics reveals the evolutionary origins of lichenization in chlorophyte algae.</title>
        <authorList>
            <person name="Puginier C."/>
            <person name="Libourel C."/>
            <person name="Otte J."/>
            <person name="Skaloud P."/>
            <person name="Haon M."/>
            <person name="Grisel S."/>
            <person name="Petersen M."/>
            <person name="Berrin J.G."/>
            <person name="Delaux P.M."/>
            <person name="Dal Grande F."/>
            <person name="Keller J."/>
        </authorList>
    </citation>
    <scope>NUCLEOTIDE SEQUENCE [LARGE SCALE GENOMIC DNA]</scope>
    <source>
        <strain evidence="2 3">SAG 2145</strain>
    </source>
</reference>